<evidence type="ECO:0000313" key="2">
    <source>
        <dbReference type="Proteomes" id="UP000019140"/>
    </source>
</evidence>
<dbReference type="HOGENOM" id="CLU_3005569_0_0_7"/>
<protein>
    <submittedName>
        <fullName evidence="1">Uncharacterized protein</fullName>
    </submittedName>
</protein>
<evidence type="ECO:0000313" key="1">
    <source>
        <dbReference type="EMBL" id="ETX04014.1"/>
    </source>
</evidence>
<name>W4M0Z2_9BACT</name>
<keyword evidence="2" id="KW-1185">Reference proteome</keyword>
<gene>
    <name evidence="1" type="ORF">ETSY2_31230</name>
</gene>
<reference evidence="1 2" key="1">
    <citation type="journal article" date="2014" name="Nature">
        <title>An environmental bacterial taxon with a large and distinct metabolic repertoire.</title>
        <authorList>
            <person name="Wilson M.C."/>
            <person name="Mori T."/>
            <person name="Ruckert C."/>
            <person name="Uria A.R."/>
            <person name="Helf M.J."/>
            <person name="Takada K."/>
            <person name="Gernert C."/>
            <person name="Steffens U.A."/>
            <person name="Heycke N."/>
            <person name="Schmitt S."/>
            <person name="Rinke C."/>
            <person name="Helfrich E.J."/>
            <person name="Brachmann A.O."/>
            <person name="Gurgui C."/>
            <person name="Wakimoto T."/>
            <person name="Kracht M."/>
            <person name="Crusemann M."/>
            <person name="Hentschel U."/>
            <person name="Abe I."/>
            <person name="Matsunaga S."/>
            <person name="Kalinowski J."/>
            <person name="Takeyama H."/>
            <person name="Piel J."/>
        </authorList>
    </citation>
    <scope>NUCLEOTIDE SEQUENCE [LARGE SCALE GENOMIC DNA]</scope>
    <source>
        <strain evidence="2">TSY2</strain>
    </source>
</reference>
<organism evidence="1 2">
    <name type="scientific">Candidatus Entotheonella gemina</name>
    <dbReference type="NCBI Taxonomy" id="1429439"/>
    <lineage>
        <taxon>Bacteria</taxon>
        <taxon>Pseudomonadati</taxon>
        <taxon>Nitrospinota/Tectimicrobiota group</taxon>
        <taxon>Candidatus Tectimicrobiota</taxon>
        <taxon>Candidatus Entotheonellia</taxon>
        <taxon>Candidatus Entotheonellales</taxon>
        <taxon>Candidatus Entotheonellaceae</taxon>
        <taxon>Candidatus Entotheonella</taxon>
    </lineage>
</organism>
<sequence length="56" mass="6294">MLFSLIPCLVMLALVSGVLVTLLRIWQVEHQQQARVQVLMTLLTHRPSPPNTKSKG</sequence>
<comment type="caution">
    <text evidence="1">The sequence shown here is derived from an EMBL/GenBank/DDBJ whole genome shotgun (WGS) entry which is preliminary data.</text>
</comment>
<dbReference type="Proteomes" id="UP000019140">
    <property type="component" value="Unassembled WGS sequence"/>
</dbReference>
<proteinExistence type="predicted"/>
<accession>W4M0Z2</accession>
<dbReference type="AlphaFoldDB" id="W4M0Z2"/>
<dbReference type="EMBL" id="AZHX01001326">
    <property type="protein sequence ID" value="ETX04014.1"/>
    <property type="molecule type" value="Genomic_DNA"/>
</dbReference>